<dbReference type="Pfam" id="PF00097">
    <property type="entry name" value="zf-C3HC4"/>
    <property type="match status" value="1"/>
</dbReference>
<feature type="compositionally biased region" description="Low complexity" evidence="6">
    <location>
        <begin position="409"/>
        <end position="425"/>
    </location>
</feature>
<evidence type="ECO:0000256" key="6">
    <source>
        <dbReference type="SAM" id="MobiDB-lite"/>
    </source>
</evidence>
<evidence type="ECO:0000256" key="5">
    <source>
        <dbReference type="PROSITE-ProRule" id="PRU00175"/>
    </source>
</evidence>
<keyword evidence="4" id="KW-0862">Zinc</keyword>
<evidence type="ECO:0000313" key="8">
    <source>
        <dbReference type="EMBL" id="JAP62059.1"/>
    </source>
</evidence>
<evidence type="ECO:0000256" key="1">
    <source>
        <dbReference type="ARBA" id="ARBA00008518"/>
    </source>
</evidence>
<evidence type="ECO:0000256" key="3">
    <source>
        <dbReference type="ARBA" id="ARBA00022771"/>
    </source>
</evidence>
<dbReference type="GO" id="GO:0008270">
    <property type="term" value="F:zinc ion binding"/>
    <property type="evidence" value="ECO:0007669"/>
    <property type="project" value="UniProtKB-KW"/>
</dbReference>
<accession>A0A0V0J8G1</accession>
<reference evidence="8" key="1">
    <citation type="submission" date="2016-01" db="EMBL/GenBank/DDBJ databases">
        <title>Reference transcriptome for the parasite Schistocephalus solidus: insights into the molecular evolution of parasitism.</title>
        <authorList>
            <person name="Hebert F.O."/>
            <person name="Grambauer S."/>
            <person name="Barber I."/>
            <person name="Landry C.R."/>
            <person name="Aubin-Horth N."/>
        </authorList>
    </citation>
    <scope>NUCLEOTIDE SEQUENCE</scope>
</reference>
<feature type="domain" description="RING-type" evidence="7">
    <location>
        <begin position="72"/>
        <end position="113"/>
    </location>
</feature>
<dbReference type="EMBL" id="GEEE01001166">
    <property type="protein sequence ID" value="JAP62059.1"/>
    <property type="molecule type" value="Transcribed_RNA"/>
</dbReference>
<dbReference type="Gene3D" id="3.30.40.10">
    <property type="entry name" value="Zinc/RING finger domain, C3HC4 (zinc finger)"/>
    <property type="match status" value="1"/>
</dbReference>
<feature type="compositionally biased region" description="Polar residues" evidence="6">
    <location>
        <begin position="396"/>
        <end position="408"/>
    </location>
</feature>
<gene>
    <name evidence="8" type="ORF">TR82478</name>
</gene>
<organism evidence="8">
    <name type="scientific">Schistocephalus solidus</name>
    <name type="common">Tapeworm</name>
    <dbReference type="NCBI Taxonomy" id="70667"/>
    <lineage>
        <taxon>Eukaryota</taxon>
        <taxon>Metazoa</taxon>
        <taxon>Spiralia</taxon>
        <taxon>Lophotrochozoa</taxon>
        <taxon>Platyhelminthes</taxon>
        <taxon>Cestoda</taxon>
        <taxon>Eucestoda</taxon>
        <taxon>Diphyllobothriidea</taxon>
        <taxon>Diphyllobothriidae</taxon>
        <taxon>Schistocephalus</taxon>
    </lineage>
</organism>
<dbReference type="InterPro" id="IPR013083">
    <property type="entry name" value="Znf_RING/FYVE/PHD"/>
</dbReference>
<protein>
    <recommendedName>
        <fullName evidence="7">RING-type domain-containing protein</fullName>
    </recommendedName>
</protein>
<dbReference type="PROSITE" id="PS50089">
    <property type="entry name" value="ZF_RING_2"/>
    <property type="match status" value="1"/>
</dbReference>
<comment type="similarity">
    <text evidence="1">Belongs to the TRIM/RBCC family.</text>
</comment>
<dbReference type="AlphaFoldDB" id="A0A0V0J8G1"/>
<dbReference type="PANTHER" id="PTHR24103">
    <property type="entry name" value="E3 UBIQUITIN-PROTEIN LIGASE TRIM"/>
    <property type="match status" value="1"/>
</dbReference>
<feature type="region of interest" description="Disordered" evidence="6">
    <location>
        <begin position="389"/>
        <end position="446"/>
    </location>
</feature>
<dbReference type="SUPFAM" id="SSF57850">
    <property type="entry name" value="RING/U-box"/>
    <property type="match status" value="1"/>
</dbReference>
<sequence length="470" mass="51397">AGAAVYPTSSWTLSQSVCSYDKALANNIIRSDCHKSALPVWRRVARYTADSDLFALFIDLMADDGIDPDLICGICKQILRDPYLLPCDHSFCKSPCLLSSPVQSQGTVCCPICFIELDVSNISPNRELSSRLRSLDVRVSAKKSFTSPSHAQCPACRNVCRTLTNCEHCSSSICESCADKHLVMIRNSLISRMSSLMTQRDNLMTYRSDLVTVKNITEENYLRKAELSAGIEEATECLIRACEQAFERSLGDLTVEDLQVSERLQHSLEELTNVSEVFALVAGQLFDMQKEEDMSNLMIFQKQASSAVSQIEGLVRRISKLKHPEPFECWKVSKTFETIGDTLVSTNLVVCDVFHPSTILAHNFHGFQSHPKGALSSSDEYVASVNSPDNKALKKANSSEPSLSSDENASSGQQTSSSSASSFSLVPPPPLSSSPTPSVEMEGDSASCDLLARDCSSVYESTSRRSSASG</sequence>
<dbReference type="InterPro" id="IPR050143">
    <property type="entry name" value="TRIM/RBCC"/>
</dbReference>
<feature type="non-terminal residue" evidence="8">
    <location>
        <position position="1"/>
    </location>
</feature>
<evidence type="ECO:0000256" key="4">
    <source>
        <dbReference type="ARBA" id="ARBA00022833"/>
    </source>
</evidence>
<dbReference type="InterPro" id="IPR018957">
    <property type="entry name" value="Znf_C3HC4_RING-type"/>
</dbReference>
<evidence type="ECO:0000256" key="2">
    <source>
        <dbReference type="ARBA" id="ARBA00022723"/>
    </source>
</evidence>
<proteinExistence type="inferred from homology"/>
<dbReference type="InterPro" id="IPR001841">
    <property type="entry name" value="Znf_RING"/>
</dbReference>
<keyword evidence="3 5" id="KW-0863">Zinc-finger</keyword>
<evidence type="ECO:0000259" key="7">
    <source>
        <dbReference type="PROSITE" id="PS50089"/>
    </source>
</evidence>
<name>A0A0V0J8G1_SCHSO</name>
<keyword evidence="2" id="KW-0479">Metal-binding</keyword>